<reference evidence="8" key="2">
    <citation type="submission" date="2025-09" db="UniProtKB">
        <authorList>
            <consortium name="Ensembl"/>
        </authorList>
    </citation>
    <scope>IDENTIFICATION</scope>
</reference>
<keyword evidence="4" id="KW-0547">Nucleotide-binding</keyword>
<dbReference type="GO" id="GO:0050727">
    <property type="term" value="P:regulation of inflammatory response"/>
    <property type="evidence" value="ECO:0007669"/>
    <property type="project" value="TreeGrafter"/>
</dbReference>
<dbReference type="GO" id="GO:0005737">
    <property type="term" value="C:cytoplasm"/>
    <property type="evidence" value="ECO:0007669"/>
    <property type="project" value="Ensembl"/>
</dbReference>
<keyword evidence="9" id="KW-1185">Reference proteome</keyword>
<protein>
    <submittedName>
        <fullName evidence="8">NLR family pyrin domain containing 4</fullName>
    </submittedName>
</protein>
<dbReference type="CDD" id="cd08320">
    <property type="entry name" value="Pyrin_NALPs"/>
    <property type="match status" value="1"/>
</dbReference>
<dbReference type="Ensembl" id="ENSPSMT00000013387.1">
    <property type="protein sequence ID" value="ENSPSMP00000011476.1"/>
    <property type="gene ID" value="ENSPSMG00000008301.1"/>
</dbReference>
<evidence type="ECO:0000256" key="3">
    <source>
        <dbReference type="ARBA" id="ARBA00022737"/>
    </source>
</evidence>
<dbReference type="SUPFAM" id="SSF52540">
    <property type="entry name" value="P-loop containing nucleoside triphosphate hydrolases"/>
    <property type="match status" value="1"/>
</dbReference>
<dbReference type="PANTHER" id="PTHR45690:SF6">
    <property type="entry name" value="NACHT, LRR AND PYD DOMAINS-CONTAINING PROTEIN 4"/>
    <property type="match status" value="1"/>
</dbReference>
<dbReference type="FunFam" id="3.40.50.300:FF:000442">
    <property type="entry name" value="NACHT, LRR and PYD domains-containing protein 3"/>
    <property type="match status" value="1"/>
</dbReference>
<dbReference type="InterPro" id="IPR001611">
    <property type="entry name" value="Leu-rich_rpt"/>
</dbReference>
<dbReference type="Pfam" id="PF02758">
    <property type="entry name" value="PYRIN"/>
    <property type="match status" value="1"/>
</dbReference>
<dbReference type="GO" id="GO:0045824">
    <property type="term" value="P:negative regulation of innate immune response"/>
    <property type="evidence" value="ECO:0007669"/>
    <property type="project" value="Ensembl"/>
</dbReference>
<dbReference type="Pfam" id="PF17779">
    <property type="entry name" value="WHD_NOD2"/>
    <property type="match status" value="1"/>
</dbReference>
<dbReference type="Proteomes" id="UP000694414">
    <property type="component" value="Unplaced"/>
</dbReference>
<dbReference type="SMART" id="SM00368">
    <property type="entry name" value="LRR_RI"/>
    <property type="match status" value="9"/>
</dbReference>
<dbReference type="GO" id="GO:0043161">
    <property type="term" value="P:proteasome-mediated ubiquitin-dependent protein catabolic process"/>
    <property type="evidence" value="ECO:0007669"/>
    <property type="project" value="Ensembl"/>
</dbReference>
<name>A0A8C8Z058_PROSS</name>
<dbReference type="InterPro" id="IPR041267">
    <property type="entry name" value="NLRP_HD2"/>
</dbReference>
<dbReference type="InterPro" id="IPR011029">
    <property type="entry name" value="DEATH-like_dom_sf"/>
</dbReference>
<dbReference type="SMART" id="SM01289">
    <property type="entry name" value="PYRIN"/>
    <property type="match status" value="1"/>
</dbReference>
<keyword evidence="2" id="KW-0433">Leucine-rich repeat</keyword>
<dbReference type="PROSITE" id="PS50824">
    <property type="entry name" value="DAPIN"/>
    <property type="match status" value="1"/>
</dbReference>
<dbReference type="PANTHER" id="PTHR45690">
    <property type="entry name" value="NACHT, LRR AND PYD DOMAINS-CONTAINING PROTEIN 12"/>
    <property type="match status" value="1"/>
</dbReference>
<comment type="similarity">
    <text evidence="1">Belongs to the NLRP family.</text>
</comment>
<dbReference type="Pfam" id="PF17776">
    <property type="entry name" value="NLRC4_HD2"/>
    <property type="match status" value="1"/>
</dbReference>
<evidence type="ECO:0000256" key="1">
    <source>
        <dbReference type="ARBA" id="ARBA00008665"/>
    </source>
</evidence>
<dbReference type="InterPro" id="IPR041075">
    <property type="entry name" value="NOD1/2_WH"/>
</dbReference>
<dbReference type="InterPro" id="IPR032675">
    <property type="entry name" value="LRR_dom_sf"/>
</dbReference>
<dbReference type="GO" id="GO:0005524">
    <property type="term" value="F:ATP binding"/>
    <property type="evidence" value="ECO:0007669"/>
    <property type="project" value="UniProtKB-KW"/>
</dbReference>
<dbReference type="InterPro" id="IPR004020">
    <property type="entry name" value="DAPIN"/>
</dbReference>
<dbReference type="Pfam" id="PF05729">
    <property type="entry name" value="NACHT"/>
    <property type="match status" value="1"/>
</dbReference>
<evidence type="ECO:0000313" key="9">
    <source>
        <dbReference type="Proteomes" id="UP000694414"/>
    </source>
</evidence>
<evidence type="ECO:0000313" key="8">
    <source>
        <dbReference type="Ensembl" id="ENSPSMP00000011476.1"/>
    </source>
</evidence>
<dbReference type="SUPFAM" id="SSF47986">
    <property type="entry name" value="DEATH domain"/>
    <property type="match status" value="1"/>
</dbReference>
<evidence type="ECO:0000259" key="6">
    <source>
        <dbReference type="PROSITE" id="PS50824"/>
    </source>
</evidence>
<keyword evidence="3" id="KW-0677">Repeat</keyword>
<dbReference type="Gene3D" id="3.40.50.300">
    <property type="entry name" value="P-loop containing nucleotide triphosphate hydrolases"/>
    <property type="match status" value="1"/>
</dbReference>
<dbReference type="Gene3D" id="1.10.533.10">
    <property type="entry name" value="Death Domain, Fas"/>
    <property type="match status" value="1"/>
</dbReference>
<evidence type="ECO:0000256" key="2">
    <source>
        <dbReference type="ARBA" id="ARBA00022614"/>
    </source>
</evidence>
<dbReference type="AlphaFoldDB" id="A0A8C8Z058"/>
<dbReference type="InterPro" id="IPR007111">
    <property type="entry name" value="NACHT_NTPase"/>
</dbReference>
<dbReference type="Gene3D" id="3.80.10.10">
    <property type="entry name" value="Ribonuclease Inhibitor"/>
    <property type="match status" value="1"/>
</dbReference>
<sequence>MASSFFSDFGLIWCLEELKKDEFRKFKEHLKQETLQPGLQQIPWTEVKKASREELANLLVKHYEEQQMWNITLKIFHKISRQDLCDKVLRERTGHRKLYQDHVRKKFSDLWSSRSIAGFYAYFRSEVRQEEREHLERVFAPRGTGKQPYTLVIHGMEGIGKTTFLMKVMLAWSETNVYQDRFLYVFYFCCRELKQLTETSLAELISRDWPSSPAPITEIMSQPERLLFIIDSFEQLQCELNEPESGLCSDWMKTQPVRVLLSSLLRRKMLPESSLLIGVASPPCPVELEDQLVCPELLPFPGFSESDRKLFFCCLFQDRSRAMEAFHFVRKNKQLFIMCEIPLLCWIVCTCVKQEMEKGKDLALTCRRVTSLFSSFVFNLFTPKGANCPNQQGQFLLKGLCSLAAEGMWTEVFEFSEQDLRRNGIVGSDIPALLDTKILVKCTKHSYMFIHMSIQEFCAAMFYLLKIDGVHPNPAVRFGETVLLTYLKTQRKARWISLGSFICGLLHENEQEKLDAFFGFQLSQEIKQQFHQGLKSLGEREDLQRQTDFLALFYCLFEMQDEAFARQAVNFLQEVNFCIHENSDLEVCAYCLKYCSGLRKLRFSVQKVFKEENGQCSMSSGSFIHWHHVCSVLTANEHLKEFKLMDSNLNESALMTLCNQLRHPSCRLQALELNAVSFSGESMVVFEVLFHNPDLKHLNLFSVNLSRGDVQMLCKALTYRMCNIEKLALGSCSLSLEDCEVFASVLSSSKKLKHLNLSCNYLDQGMRALCEALCHPDCVLEYLVLAYCYLSEHCWEYISKALMCSKTLHHLDLSVNTLKDEGLTILCEALKHPDCCLWSLCLVKCFFTAAGCQDLASVLTSNQNLKNLQLGYNDIGDVGMKVLCKALTHPNCRLEQLGLEGCELTSACCKDLSSVLTSSKTLRKLNLVMNAFDHSGVVVLCEALRHPDCVLKILVLNKYEFHEETQMFLMAEEERNPHLAIIDERSRDRIMGADTR</sequence>
<dbReference type="GO" id="GO:1990168">
    <property type="term" value="P:protein K33-linked deubiquitination"/>
    <property type="evidence" value="ECO:0007669"/>
    <property type="project" value="Ensembl"/>
</dbReference>
<dbReference type="GeneTree" id="ENSGT00940000162284"/>
<dbReference type="SUPFAM" id="SSF52047">
    <property type="entry name" value="RNI-like"/>
    <property type="match status" value="1"/>
</dbReference>
<accession>A0A8C8Z058</accession>
<dbReference type="InterPro" id="IPR050637">
    <property type="entry name" value="NLRP_innate_immun_reg"/>
</dbReference>
<dbReference type="FunFam" id="1.10.533.10:FF:000056">
    <property type="entry name" value="NACHT, LRR and PYD domains-containing protein 14"/>
    <property type="match status" value="1"/>
</dbReference>
<dbReference type="Pfam" id="PF13516">
    <property type="entry name" value="LRR_6"/>
    <property type="match status" value="2"/>
</dbReference>
<evidence type="ECO:0000256" key="4">
    <source>
        <dbReference type="ARBA" id="ARBA00022741"/>
    </source>
</evidence>
<evidence type="ECO:0000259" key="7">
    <source>
        <dbReference type="PROSITE" id="PS50837"/>
    </source>
</evidence>
<evidence type="ECO:0000256" key="5">
    <source>
        <dbReference type="ARBA" id="ARBA00022840"/>
    </source>
</evidence>
<feature type="domain" description="Pyrin" evidence="6">
    <location>
        <begin position="1"/>
        <end position="94"/>
    </location>
</feature>
<dbReference type="GO" id="GO:0140374">
    <property type="term" value="P:antiviral innate immune response"/>
    <property type="evidence" value="ECO:0007669"/>
    <property type="project" value="Ensembl"/>
</dbReference>
<keyword evidence="5" id="KW-0067">ATP-binding</keyword>
<organism evidence="8 9">
    <name type="scientific">Prolemur simus</name>
    <name type="common">Greater bamboo lemur</name>
    <name type="synonym">Hapalemur simus</name>
    <dbReference type="NCBI Taxonomy" id="1328070"/>
    <lineage>
        <taxon>Eukaryota</taxon>
        <taxon>Metazoa</taxon>
        <taxon>Chordata</taxon>
        <taxon>Craniata</taxon>
        <taxon>Vertebrata</taxon>
        <taxon>Euteleostomi</taxon>
        <taxon>Mammalia</taxon>
        <taxon>Eutheria</taxon>
        <taxon>Euarchontoglires</taxon>
        <taxon>Primates</taxon>
        <taxon>Strepsirrhini</taxon>
        <taxon>Lemuriformes</taxon>
        <taxon>Lemuridae</taxon>
        <taxon>Prolemur</taxon>
    </lineage>
</organism>
<reference evidence="8" key="1">
    <citation type="submission" date="2025-08" db="UniProtKB">
        <authorList>
            <consortium name="Ensembl"/>
        </authorList>
    </citation>
    <scope>IDENTIFICATION</scope>
</reference>
<feature type="domain" description="NACHT" evidence="7">
    <location>
        <begin position="149"/>
        <end position="277"/>
    </location>
</feature>
<gene>
    <name evidence="8" type="primary">NLRP4</name>
</gene>
<dbReference type="InterPro" id="IPR027417">
    <property type="entry name" value="P-loop_NTPase"/>
</dbReference>
<dbReference type="GO" id="GO:0070936">
    <property type="term" value="P:protein K48-linked ubiquitination"/>
    <property type="evidence" value="ECO:0007669"/>
    <property type="project" value="Ensembl"/>
</dbReference>
<proteinExistence type="inferred from homology"/>
<dbReference type="GO" id="GO:0060090">
    <property type="term" value="F:molecular adaptor activity"/>
    <property type="evidence" value="ECO:0007669"/>
    <property type="project" value="Ensembl"/>
</dbReference>
<dbReference type="PROSITE" id="PS50837">
    <property type="entry name" value="NACHT"/>
    <property type="match status" value="1"/>
</dbReference>